<accession>A0A8C3WAY1</accession>
<dbReference type="AlphaFoldDB" id="A0A8C3WAY1"/>
<dbReference type="Ensembl" id="ENSCWAT00000011290.1">
    <property type="protein sequence ID" value="ENSCWAP00000010379.1"/>
    <property type="gene ID" value="ENSCWAG00000008037.1"/>
</dbReference>
<dbReference type="GeneTree" id="ENSGT00990000210492"/>
<protein>
    <submittedName>
        <fullName evidence="2">Uncharacterized protein</fullName>
    </submittedName>
</protein>
<name>A0A8C3WAY1_9CETA</name>
<evidence type="ECO:0000256" key="1">
    <source>
        <dbReference type="SAM" id="MobiDB-lite"/>
    </source>
</evidence>
<evidence type="ECO:0000313" key="2">
    <source>
        <dbReference type="Ensembl" id="ENSCWAP00000010379.1"/>
    </source>
</evidence>
<reference evidence="2" key="1">
    <citation type="submission" date="2025-08" db="UniProtKB">
        <authorList>
            <consortium name="Ensembl"/>
        </authorList>
    </citation>
    <scope>IDENTIFICATION</scope>
</reference>
<proteinExistence type="predicted"/>
<sequence>MASGTGGSWGHPSAPCAAPTEGRAPTPTPQCHRDCGCR</sequence>
<evidence type="ECO:0000313" key="3">
    <source>
        <dbReference type="Proteomes" id="UP000694540"/>
    </source>
</evidence>
<reference evidence="2" key="2">
    <citation type="submission" date="2025-09" db="UniProtKB">
        <authorList>
            <consortium name="Ensembl"/>
        </authorList>
    </citation>
    <scope>IDENTIFICATION</scope>
</reference>
<keyword evidence="3" id="KW-1185">Reference proteome</keyword>
<organism evidence="2 3">
    <name type="scientific">Catagonus wagneri</name>
    <name type="common">Chacoan peccary</name>
    <dbReference type="NCBI Taxonomy" id="51154"/>
    <lineage>
        <taxon>Eukaryota</taxon>
        <taxon>Metazoa</taxon>
        <taxon>Chordata</taxon>
        <taxon>Craniata</taxon>
        <taxon>Vertebrata</taxon>
        <taxon>Euteleostomi</taxon>
        <taxon>Mammalia</taxon>
        <taxon>Eutheria</taxon>
        <taxon>Laurasiatheria</taxon>
        <taxon>Artiodactyla</taxon>
        <taxon>Suina</taxon>
        <taxon>Tayassuidae</taxon>
        <taxon>Catagonus</taxon>
    </lineage>
</organism>
<feature type="region of interest" description="Disordered" evidence="1">
    <location>
        <begin position="1"/>
        <end position="38"/>
    </location>
</feature>
<dbReference type="Proteomes" id="UP000694540">
    <property type="component" value="Unplaced"/>
</dbReference>